<evidence type="ECO:0000256" key="4">
    <source>
        <dbReference type="ARBA" id="ARBA00023136"/>
    </source>
</evidence>
<feature type="chain" id="PRO_5046608458" evidence="5">
    <location>
        <begin position="20"/>
        <end position="261"/>
    </location>
</feature>
<dbReference type="PANTHER" id="PTHR30168:SF0">
    <property type="entry name" value="INNER MEMBRANE PROTEIN"/>
    <property type="match status" value="1"/>
</dbReference>
<dbReference type="Proteomes" id="UP001500190">
    <property type="component" value="Unassembled WGS sequence"/>
</dbReference>
<sequence length="261" mass="27951">MRRAVTVIGLLAAAGACIAAVGTPEAAPQTSTAGPSYTLLEDADLVHNQLYAAGQVPAVPCHVPDRPLKTHSDIQLSADAMLGCLERAWTPVVERADASFSPTALYVVTVGAQTGCGEFDGGDDAFYCPDDSDIYLDWTQHVEESPDDRPYESAYLLFVLAHEFGHHVQQLVGIMADDDDSLERGRRLELQASCLAAAFLGANQNTLDLHGDRLDGYEDAAYFGDHDHGSDKNNKLWSKAGFAAKSPSACNTWAAPAKRVS</sequence>
<keyword evidence="2" id="KW-0812">Transmembrane</keyword>
<evidence type="ECO:0000256" key="5">
    <source>
        <dbReference type="SAM" id="SignalP"/>
    </source>
</evidence>
<feature type="signal peptide" evidence="5">
    <location>
        <begin position="1"/>
        <end position="19"/>
    </location>
</feature>
<evidence type="ECO:0000256" key="1">
    <source>
        <dbReference type="ARBA" id="ARBA00004167"/>
    </source>
</evidence>
<reference evidence="6 7" key="1">
    <citation type="journal article" date="2019" name="Int. J. Syst. Evol. Microbiol.">
        <title>The Global Catalogue of Microorganisms (GCM) 10K type strain sequencing project: providing services to taxonomists for standard genome sequencing and annotation.</title>
        <authorList>
            <consortium name="The Broad Institute Genomics Platform"/>
            <consortium name="The Broad Institute Genome Sequencing Center for Infectious Disease"/>
            <person name="Wu L."/>
            <person name="Ma J."/>
        </authorList>
    </citation>
    <scope>NUCLEOTIDE SEQUENCE [LARGE SCALE GENOMIC DNA]</scope>
    <source>
        <strain evidence="6 7">JCM 14304</strain>
    </source>
</reference>
<comment type="caution">
    <text evidence="6">The sequence shown here is derived from an EMBL/GenBank/DDBJ whole genome shotgun (WGS) entry which is preliminary data.</text>
</comment>
<organism evidence="6 7">
    <name type="scientific">Kribbella karoonensis</name>
    <dbReference type="NCBI Taxonomy" id="324851"/>
    <lineage>
        <taxon>Bacteria</taxon>
        <taxon>Bacillati</taxon>
        <taxon>Actinomycetota</taxon>
        <taxon>Actinomycetes</taxon>
        <taxon>Propionibacteriales</taxon>
        <taxon>Kribbellaceae</taxon>
        <taxon>Kribbella</taxon>
    </lineage>
</organism>
<comment type="subcellular location">
    <subcellularLocation>
        <location evidence="1">Membrane</location>
        <topology evidence="1">Single-pass membrane protein</topology>
    </subcellularLocation>
</comment>
<keyword evidence="5" id="KW-0732">Signal</keyword>
<evidence type="ECO:0000313" key="6">
    <source>
        <dbReference type="EMBL" id="GAA1610540.1"/>
    </source>
</evidence>
<proteinExistence type="predicted"/>
<keyword evidence="3" id="KW-1133">Transmembrane helix</keyword>
<name>A0ABN2ELQ5_9ACTN</name>
<dbReference type="Pfam" id="PF04228">
    <property type="entry name" value="Zn_peptidase"/>
    <property type="match status" value="1"/>
</dbReference>
<evidence type="ECO:0000313" key="7">
    <source>
        <dbReference type="Proteomes" id="UP001500190"/>
    </source>
</evidence>
<evidence type="ECO:0000256" key="3">
    <source>
        <dbReference type="ARBA" id="ARBA00022989"/>
    </source>
</evidence>
<dbReference type="EMBL" id="BAAAND010000012">
    <property type="protein sequence ID" value="GAA1610540.1"/>
    <property type="molecule type" value="Genomic_DNA"/>
</dbReference>
<evidence type="ECO:0000256" key="2">
    <source>
        <dbReference type="ARBA" id="ARBA00022692"/>
    </source>
</evidence>
<keyword evidence="4" id="KW-0472">Membrane</keyword>
<dbReference type="InterPro" id="IPR007343">
    <property type="entry name" value="Uncharacterised_pept_Zn_put"/>
</dbReference>
<protein>
    <submittedName>
        <fullName evidence="6">Neutral zinc metallopeptidase</fullName>
    </submittedName>
</protein>
<keyword evidence="7" id="KW-1185">Reference proteome</keyword>
<dbReference type="PANTHER" id="PTHR30168">
    <property type="entry name" value="PUTATIVE MEMBRANE PROTEIN YPFJ"/>
    <property type="match status" value="1"/>
</dbReference>
<dbReference type="PROSITE" id="PS51257">
    <property type="entry name" value="PROKAR_LIPOPROTEIN"/>
    <property type="match status" value="1"/>
</dbReference>
<accession>A0ABN2ELQ5</accession>
<gene>
    <name evidence="6" type="ORF">GCM10009742_71530</name>
</gene>